<evidence type="ECO:0000259" key="2">
    <source>
        <dbReference type="Pfam" id="PF10080"/>
    </source>
</evidence>
<comment type="caution">
    <text evidence="3">The sequence shown here is derived from an EMBL/GenBank/DDBJ whole genome shotgun (WGS) entry which is preliminary data.</text>
</comment>
<protein>
    <recommendedName>
        <fullName evidence="2">Membrane iron-sulfur containing protein FtrD-like domain-containing protein</fullName>
    </recommendedName>
</protein>
<dbReference type="Proteomes" id="UP000197032">
    <property type="component" value="Unassembled WGS sequence"/>
</dbReference>
<feature type="transmembrane region" description="Helical" evidence="1">
    <location>
        <begin position="172"/>
        <end position="200"/>
    </location>
</feature>
<dbReference type="AlphaFoldDB" id="A0A1Z5HR57"/>
<accession>A0A1Z5HR57</accession>
<keyword evidence="1" id="KW-0472">Membrane</keyword>
<feature type="transmembrane region" description="Helical" evidence="1">
    <location>
        <begin position="264"/>
        <end position="287"/>
    </location>
</feature>
<reference evidence="4" key="1">
    <citation type="journal article" date="2017" name="Appl. Environ. Microbiol.">
        <title>Genomic analysis of Calderihabitans maritimus KKC1, a thermophilic hydrogenogenic carboxydotrophic bacterium isolated from marine sediment.</title>
        <authorList>
            <person name="Omae K."/>
            <person name="Yoneda Y."/>
            <person name="Fukuyama Y."/>
            <person name="Yoshida T."/>
            <person name="Sako Y."/>
        </authorList>
    </citation>
    <scope>NUCLEOTIDE SEQUENCE [LARGE SCALE GENOMIC DNA]</scope>
    <source>
        <strain evidence="4">KKC1</strain>
    </source>
</reference>
<sequence>MLKALIETLVPSVEAAVIVAFLLILAQKRTSSLEVPARMGLGASVVMSLFTGLAVANFGNREIVEGTLSLLATITLLLILLWLLAEGFRGKRFSLNPLLVRVAVPVMLFLVILVPGMNIVLFPTRIFIQTTSYLNTELILKIFGGITGVLLAFVLGLSLVRAGVRLNKAVFFLTAAGIFSIAFLRQLITVLQIAFVNGILPLTPLALKVMVPLINHRPKLFYGYLVISGIYILAVMGKKHFAVPSQGLNPAQVRKEKARLRNQMRWAGSAVFMLVSVVTLLVGNYAYANRKIELSPAVPVTPQEGAIRISLEEVSDGQLHRFAYTASDGTEMRFIVIQKGEGKVFGVALDACNICGVVGYYQRKDSVVCLNCDVVINTPTIGFPGGCNPIPLEHRIEKGNLIITVEDLEKKKDIFKE</sequence>
<name>A0A1Z5HR57_9FIRM</name>
<dbReference type="RefSeq" id="WP_088553428.1">
    <property type="nucleotide sequence ID" value="NZ_BDGJ01000042.1"/>
</dbReference>
<evidence type="ECO:0000313" key="3">
    <source>
        <dbReference type="EMBL" id="GAW91994.1"/>
    </source>
</evidence>
<keyword evidence="1" id="KW-0812">Transmembrane</keyword>
<evidence type="ECO:0000256" key="1">
    <source>
        <dbReference type="SAM" id="Phobius"/>
    </source>
</evidence>
<feature type="transmembrane region" description="Helical" evidence="1">
    <location>
        <begin position="142"/>
        <end position="160"/>
    </location>
</feature>
<feature type="transmembrane region" description="Helical" evidence="1">
    <location>
        <begin position="37"/>
        <end position="56"/>
    </location>
</feature>
<dbReference type="EMBL" id="BDGJ01000042">
    <property type="protein sequence ID" value="GAW91994.1"/>
    <property type="molecule type" value="Genomic_DNA"/>
</dbReference>
<dbReference type="Pfam" id="PF10080">
    <property type="entry name" value="FtrD-like"/>
    <property type="match status" value="1"/>
</dbReference>
<evidence type="ECO:0000313" key="4">
    <source>
        <dbReference type="Proteomes" id="UP000197032"/>
    </source>
</evidence>
<feature type="transmembrane region" description="Helical" evidence="1">
    <location>
        <begin position="68"/>
        <end position="86"/>
    </location>
</feature>
<keyword evidence="1" id="KW-1133">Transmembrane helix</keyword>
<feature type="transmembrane region" description="Helical" evidence="1">
    <location>
        <begin position="98"/>
        <end position="122"/>
    </location>
</feature>
<proteinExistence type="predicted"/>
<organism evidence="3 4">
    <name type="scientific">Calderihabitans maritimus</name>
    <dbReference type="NCBI Taxonomy" id="1246530"/>
    <lineage>
        <taxon>Bacteria</taxon>
        <taxon>Bacillati</taxon>
        <taxon>Bacillota</taxon>
        <taxon>Clostridia</taxon>
        <taxon>Neomoorellales</taxon>
        <taxon>Calderihabitantaceae</taxon>
        <taxon>Calderihabitans</taxon>
    </lineage>
</organism>
<dbReference type="OrthoDB" id="9792533at2"/>
<gene>
    <name evidence="3" type="ORF">KKC1_11540</name>
</gene>
<dbReference type="InterPro" id="IPR018758">
    <property type="entry name" value="FtrD-like"/>
</dbReference>
<feature type="transmembrane region" description="Helical" evidence="1">
    <location>
        <begin position="220"/>
        <end position="237"/>
    </location>
</feature>
<feature type="transmembrane region" description="Helical" evidence="1">
    <location>
        <begin position="6"/>
        <end position="25"/>
    </location>
</feature>
<feature type="domain" description="Membrane iron-sulfur containing protein FtrD-like" evidence="2">
    <location>
        <begin position="314"/>
        <end position="415"/>
    </location>
</feature>
<keyword evidence="4" id="KW-1185">Reference proteome</keyword>